<dbReference type="Pfam" id="PF04773">
    <property type="entry name" value="FecR"/>
    <property type="match status" value="1"/>
</dbReference>
<keyword evidence="1" id="KW-0472">Membrane</keyword>
<keyword evidence="1" id="KW-1133">Transmembrane helix</keyword>
<proteinExistence type="predicted"/>
<keyword evidence="5" id="KW-1185">Reference proteome</keyword>
<dbReference type="EMBL" id="NISK01000003">
    <property type="protein sequence ID" value="OWQ95776.1"/>
    <property type="molecule type" value="Genomic_DNA"/>
</dbReference>
<dbReference type="PANTHER" id="PTHR30273:SF2">
    <property type="entry name" value="PROTEIN FECR"/>
    <property type="match status" value="1"/>
</dbReference>
<name>A0A246JSF3_9SPHN</name>
<dbReference type="Gene3D" id="2.60.120.1440">
    <property type="match status" value="1"/>
</dbReference>
<dbReference type="InterPro" id="IPR032623">
    <property type="entry name" value="FecR_N"/>
</dbReference>
<dbReference type="OrthoDB" id="7346218at2"/>
<dbReference type="Pfam" id="PF16220">
    <property type="entry name" value="DUF4880"/>
    <property type="match status" value="1"/>
</dbReference>
<evidence type="ECO:0000259" key="3">
    <source>
        <dbReference type="Pfam" id="PF16220"/>
    </source>
</evidence>
<dbReference type="AlphaFoldDB" id="A0A246JSF3"/>
<evidence type="ECO:0000313" key="5">
    <source>
        <dbReference type="Proteomes" id="UP000197361"/>
    </source>
</evidence>
<evidence type="ECO:0000313" key="4">
    <source>
        <dbReference type="EMBL" id="OWQ95776.1"/>
    </source>
</evidence>
<reference evidence="4 5" key="1">
    <citation type="journal article" date="2010" name="Int. J. Syst. Evol. Microbiol.">
        <title>Sphingopyxis bauzanensis sp. nov., a psychrophilic bacterium isolated from soil.</title>
        <authorList>
            <person name="Zhang D.C."/>
            <person name="Liu H.C."/>
            <person name="Xin Y.H."/>
            <person name="Zhou Y.G."/>
            <person name="Schinner F."/>
            <person name="Margesin R."/>
        </authorList>
    </citation>
    <scope>NUCLEOTIDE SEQUENCE [LARGE SCALE GENOMIC DNA]</scope>
    <source>
        <strain evidence="4 5">DSM 22271</strain>
    </source>
</reference>
<comment type="caution">
    <text evidence="4">The sequence shown here is derived from an EMBL/GenBank/DDBJ whole genome shotgun (WGS) entry which is preliminary data.</text>
</comment>
<feature type="domain" description="FecR protein" evidence="2">
    <location>
        <begin position="106"/>
        <end position="196"/>
    </location>
</feature>
<dbReference type="PANTHER" id="PTHR30273">
    <property type="entry name" value="PERIPLASMIC SIGNAL SENSOR AND SIGMA FACTOR ACTIVATOR FECR-RELATED"/>
    <property type="match status" value="1"/>
</dbReference>
<evidence type="ECO:0000256" key="1">
    <source>
        <dbReference type="SAM" id="Phobius"/>
    </source>
</evidence>
<evidence type="ECO:0000259" key="2">
    <source>
        <dbReference type="Pfam" id="PF04773"/>
    </source>
</evidence>
<accession>A0A246JSF3</accession>
<dbReference type="InterPro" id="IPR006860">
    <property type="entry name" value="FecR"/>
</dbReference>
<gene>
    <name evidence="4" type="ORF">CDQ92_13445</name>
</gene>
<dbReference type="PIRSF" id="PIRSF018266">
    <property type="entry name" value="FecR"/>
    <property type="match status" value="1"/>
</dbReference>
<feature type="transmembrane region" description="Helical" evidence="1">
    <location>
        <begin position="79"/>
        <end position="98"/>
    </location>
</feature>
<dbReference type="RefSeq" id="WP_088441879.1">
    <property type="nucleotide sequence ID" value="NZ_BMMC01000002.1"/>
</dbReference>
<keyword evidence="1" id="KW-0812">Transmembrane</keyword>
<dbReference type="GO" id="GO:0016989">
    <property type="term" value="F:sigma factor antagonist activity"/>
    <property type="evidence" value="ECO:0007669"/>
    <property type="project" value="TreeGrafter"/>
</dbReference>
<organism evidence="4 5">
    <name type="scientific">Sphingopyxis bauzanensis</name>
    <dbReference type="NCBI Taxonomy" id="651663"/>
    <lineage>
        <taxon>Bacteria</taxon>
        <taxon>Pseudomonadati</taxon>
        <taxon>Pseudomonadota</taxon>
        <taxon>Alphaproteobacteria</taxon>
        <taxon>Sphingomonadales</taxon>
        <taxon>Sphingomonadaceae</taxon>
        <taxon>Sphingopyxis</taxon>
    </lineage>
</organism>
<dbReference type="InterPro" id="IPR012373">
    <property type="entry name" value="Ferrdict_sens_TM"/>
</dbReference>
<sequence length="310" mass="33494">MHPDANPAEARAIDWLIRQRDPAFDDWDGFADWLGEDPEHAAIYDAVASIDRDLDALPAVAKPLPAAMPTAPRRTSRRAWFGGAVAAALVAVVGLSTLNPFGNANRIETAAGEHRTIELADGSRIEINGGSVVEVDKDRPRFARLEAGEAMFHVVHRDDDPFVVEAGDDRIVDLGTAFNVVRRERQTSVAVSEGIVLYNPDRDKVRLIAGKAIEARDDDSKPPVVQDIDVASIGGWRSGLLVYNDAPLVIVAEDLKRTAGMDVQVAPAAAALSFRGALIIDKNRNRTIADLAALSGTKAERQGDGWILTR</sequence>
<dbReference type="Proteomes" id="UP000197361">
    <property type="component" value="Unassembled WGS sequence"/>
</dbReference>
<feature type="domain" description="FecR N-terminal" evidence="3">
    <location>
        <begin position="11"/>
        <end position="49"/>
    </location>
</feature>
<protein>
    <submittedName>
        <fullName evidence="4">Iron dicitrate transport regulator FecR</fullName>
    </submittedName>
</protein>